<dbReference type="PROSITE" id="PS50294">
    <property type="entry name" value="WD_REPEATS_REGION"/>
    <property type="match status" value="4"/>
</dbReference>
<evidence type="ECO:0000256" key="2">
    <source>
        <dbReference type="ARBA" id="ARBA00022737"/>
    </source>
</evidence>
<feature type="domain" description="Novel STAND NTPase 1" evidence="4">
    <location>
        <begin position="262"/>
        <end position="341"/>
    </location>
</feature>
<dbReference type="PROSITE" id="PS00678">
    <property type="entry name" value="WD_REPEATS_1"/>
    <property type="match status" value="2"/>
</dbReference>
<dbReference type="Gene3D" id="3.40.50.1460">
    <property type="match status" value="1"/>
</dbReference>
<dbReference type="SUPFAM" id="SSF52540">
    <property type="entry name" value="P-loop containing nucleoside triphosphate hydrolases"/>
    <property type="match status" value="1"/>
</dbReference>
<evidence type="ECO:0000256" key="1">
    <source>
        <dbReference type="ARBA" id="ARBA00022574"/>
    </source>
</evidence>
<feature type="repeat" description="WD" evidence="3">
    <location>
        <begin position="970"/>
        <end position="1000"/>
    </location>
</feature>
<dbReference type="PANTHER" id="PTHR19848">
    <property type="entry name" value="WD40 REPEAT PROTEIN"/>
    <property type="match status" value="1"/>
</dbReference>
<dbReference type="NCBIfam" id="NF047832">
    <property type="entry name" value="caspase_w_EACC1"/>
    <property type="match status" value="1"/>
</dbReference>
<dbReference type="PANTHER" id="PTHR19848:SF8">
    <property type="entry name" value="F-BOX AND WD REPEAT DOMAIN CONTAINING 7"/>
    <property type="match status" value="1"/>
</dbReference>
<dbReference type="InterPro" id="IPR015943">
    <property type="entry name" value="WD40/YVTN_repeat-like_dom_sf"/>
</dbReference>
<dbReference type="InterPro" id="IPR027417">
    <property type="entry name" value="P-loop_NTPase"/>
</dbReference>
<name>A0A7W8EFX8_9ACTN</name>
<dbReference type="InterPro" id="IPR011047">
    <property type="entry name" value="Quinoprotein_ADH-like_sf"/>
</dbReference>
<accession>A0A7W8EFX8</accession>
<dbReference type="Pfam" id="PF00400">
    <property type="entry name" value="WD40"/>
    <property type="match status" value="5"/>
</dbReference>
<gene>
    <name evidence="5" type="ORF">HNR40_002396</name>
</gene>
<dbReference type="SUPFAM" id="SSF101898">
    <property type="entry name" value="NHL repeat"/>
    <property type="match status" value="1"/>
</dbReference>
<proteinExistence type="predicted"/>
<evidence type="ECO:0000259" key="4">
    <source>
        <dbReference type="Pfam" id="PF20703"/>
    </source>
</evidence>
<feature type="repeat" description="WD" evidence="3">
    <location>
        <begin position="925"/>
        <end position="966"/>
    </location>
</feature>
<evidence type="ECO:0000313" key="5">
    <source>
        <dbReference type="EMBL" id="MBB5076932.1"/>
    </source>
</evidence>
<dbReference type="RefSeq" id="WP_184960464.1">
    <property type="nucleotide sequence ID" value="NZ_JACHIN010000002.1"/>
</dbReference>
<keyword evidence="1 3" id="KW-0853">WD repeat</keyword>
<dbReference type="Pfam" id="PF20703">
    <property type="entry name" value="nSTAND1"/>
    <property type="match status" value="2"/>
</dbReference>
<dbReference type="Proteomes" id="UP000568380">
    <property type="component" value="Unassembled WGS sequence"/>
</dbReference>
<dbReference type="InterPro" id="IPR019775">
    <property type="entry name" value="WD40_repeat_CS"/>
</dbReference>
<evidence type="ECO:0000313" key="6">
    <source>
        <dbReference type="Proteomes" id="UP000568380"/>
    </source>
</evidence>
<protein>
    <submittedName>
        <fullName evidence="5">WD40 repeat protein</fullName>
    </submittedName>
</protein>
<dbReference type="SMART" id="SM00320">
    <property type="entry name" value="WD40"/>
    <property type="match status" value="9"/>
</dbReference>
<feature type="domain" description="Novel STAND NTPase 1" evidence="4">
    <location>
        <begin position="354"/>
        <end position="591"/>
    </location>
</feature>
<feature type="repeat" description="WD" evidence="3">
    <location>
        <begin position="1160"/>
        <end position="1199"/>
    </location>
</feature>
<keyword evidence="2" id="KW-0677">Repeat</keyword>
<dbReference type="InterPro" id="IPR001680">
    <property type="entry name" value="WD40_rpt"/>
</dbReference>
<dbReference type="Gene3D" id="2.130.10.10">
    <property type="entry name" value="YVTN repeat-like/Quinoprotein amine dehydrogenase"/>
    <property type="match status" value="3"/>
</dbReference>
<dbReference type="PROSITE" id="PS50082">
    <property type="entry name" value="WD_REPEATS_2"/>
    <property type="match status" value="5"/>
</dbReference>
<dbReference type="EMBL" id="JACHIN010000002">
    <property type="protein sequence ID" value="MBB5076932.1"/>
    <property type="molecule type" value="Genomic_DNA"/>
</dbReference>
<feature type="repeat" description="WD" evidence="3">
    <location>
        <begin position="723"/>
        <end position="764"/>
    </location>
</feature>
<sequence length="1298" mass="135555">MRAGDFAGASALLIGTGTHRPESDLPDLPAVARTLHDLRAVLLETCGLADVRVGLDLASPLELGAAVSQAAAAAGGPLIVYYVGHGLVSRRGSLHLAAGVTRSGPLHLEHTALPYDTVRRYLLDNVDAPVAVVLDCCFSGRAIEGMSALDEVAGLTEITGAYVLTSAGRSEPSFAPEGARYTAFSGALLRLLQEGDPGGPPYLTLQHVHRHLSRTLPAAGFPRPRARSTGRVGELALARNPAHGLSPDGVRLSPSGLPDGAPYKGLVAFGETDAALFFGRDRLVAELVRRLAEREADPAPLIVTGPSGSGKSSLLRAGLVPALRQGAMGGPRTAAVIRPGDPLPGDVDVLIVDQFEEDLDAAARVCARPGLTVLAVRADFLGRCAEHPALRTALERGQVVVGAMTEDELRAAIERPATAAGLTLEPGLVELLLRDLGQEPGRLPLLSHALLATWQQRRRTVLTVAGYRQTGGIHGALAATADDVLASLPDPGRAQALFLRLVHVGDGTDDTRRRLTRDRLALELPDVDEEAIDAFAADDARLLTLDGEHVTITHEALLTAWPALRGWIENDRTALLVEQRLVEAARAWEGDQAGLYQGSRLELAREWAAGRRPGPLVSRFLAASQALARRRARLRVALVSVLSGLLVVSLIASAVAVLKYQEAEGERRTADARAKVFQADVVRQADPPAALRLGIEAVRTDAGTVTESALAADALSMAYRARLTGFTASVNAVAVSPDGTRALTGDFQGTLHLWDLDRRTKLATLPGTGKGSVYAARFGPDGRAVVSWRETAPEIWDLSGPSPRLAAVLGDPGHHAEFYAGGGRVAVATDRGVELWDVRGTPKMLSRFGPPVTDLAVAGEVLVTADATGAGRVWRLDTGASEPLPVPATESNPSLGVAARADGALAVVGDRVWDVRGKPELVGYLTGHEGFIGDVAFAPQGTMLATAGDDYSVIVWDLADPRFPQVRTRLAGHTAEVTAVEFGPGGRLLTGSGDTTAILWRYADPPGRKLLPGAADQIAVGGGMKLTHDREGATLWGPGGEVARFPAATAVALSADGASALVGGESGATLRRPAGSLTLAEGMRLRSVALSPDGRLALMSGPDGVVLWSAATGLEKRLPGTGATSVVALGDGFGVGGGADGRLALWDLRDPERPRRTGTGDGHSGEVRALAVRGELVVSGGEDRKAVLWEVSGGTRLRATGSMGGHGGPVHEVAISPDGRVAATAALDETVAVWLIRDRSGPRRVHTLSRSGEGVAFGPGTYAMVASNVQSGVVEWDFRYLADVIDQPLIAACALTTC</sequence>
<feature type="repeat" description="WD" evidence="3">
    <location>
        <begin position="1203"/>
        <end position="1234"/>
    </location>
</feature>
<dbReference type="SUPFAM" id="SSF50998">
    <property type="entry name" value="Quinoprotein alcohol dehydrogenase-like"/>
    <property type="match status" value="1"/>
</dbReference>
<keyword evidence="6" id="KW-1185">Reference proteome</keyword>
<reference evidence="5 6" key="1">
    <citation type="submission" date="2020-08" db="EMBL/GenBank/DDBJ databases">
        <title>Genomic Encyclopedia of Type Strains, Phase IV (KMG-IV): sequencing the most valuable type-strain genomes for metagenomic binning, comparative biology and taxonomic classification.</title>
        <authorList>
            <person name="Goeker M."/>
        </authorList>
    </citation>
    <scope>NUCLEOTIDE SEQUENCE [LARGE SCALE GENOMIC DNA]</scope>
    <source>
        <strain evidence="5 6">DSM 45385</strain>
    </source>
</reference>
<organism evidence="5 6">
    <name type="scientific">Nonomuraea endophytica</name>
    <dbReference type="NCBI Taxonomy" id="714136"/>
    <lineage>
        <taxon>Bacteria</taxon>
        <taxon>Bacillati</taxon>
        <taxon>Actinomycetota</taxon>
        <taxon>Actinomycetes</taxon>
        <taxon>Streptosporangiales</taxon>
        <taxon>Streptosporangiaceae</taxon>
        <taxon>Nonomuraea</taxon>
    </lineage>
</organism>
<comment type="caution">
    <text evidence="5">The sequence shown here is derived from an EMBL/GenBank/DDBJ whole genome shotgun (WGS) entry which is preliminary data.</text>
</comment>
<dbReference type="InterPro" id="IPR049052">
    <property type="entry name" value="nSTAND1"/>
</dbReference>
<evidence type="ECO:0000256" key="3">
    <source>
        <dbReference type="PROSITE-ProRule" id="PRU00221"/>
    </source>
</evidence>